<comment type="caution">
    <text evidence="1">The sequence shown here is derived from an EMBL/GenBank/DDBJ whole genome shotgun (WGS) entry which is preliminary data.</text>
</comment>
<proteinExistence type="predicted"/>
<organism evidence="1 2">
    <name type="scientific">Mycena sanguinolenta</name>
    <dbReference type="NCBI Taxonomy" id="230812"/>
    <lineage>
        <taxon>Eukaryota</taxon>
        <taxon>Fungi</taxon>
        <taxon>Dikarya</taxon>
        <taxon>Basidiomycota</taxon>
        <taxon>Agaricomycotina</taxon>
        <taxon>Agaricomycetes</taxon>
        <taxon>Agaricomycetidae</taxon>
        <taxon>Agaricales</taxon>
        <taxon>Marasmiineae</taxon>
        <taxon>Mycenaceae</taxon>
        <taxon>Mycena</taxon>
    </lineage>
</organism>
<accession>A0A8H6YQ28</accession>
<sequence length="208" mass="23251">MFASHSVVRSRKHHYHVVSTFLIFRTSMGEANVVPSLVTRDLREARLYWSPGEDIEQTVLALRSITSPDTPFVSINNGLDSSRECTPFVEALAMHVQNLKTLHMRAAVDWVHLNRKHSTTSRRNSHGSKCCVTSRLKMPSATSRRDLIRYATPCMLWYQPGRMFAHRSKLAVFTNSPAGETTTGSGTIVLERSSTNLVVKPSGIIDAP</sequence>
<protein>
    <submittedName>
        <fullName evidence="1">Uncharacterized protein</fullName>
    </submittedName>
</protein>
<evidence type="ECO:0000313" key="1">
    <source>
        <dbReference type="EMBL" id="KAF7364118.1"/>
    </source>
</evidence>
<keyword evidence="2" id="KW-1185">Reference proteome</keyword>
<evidence type="ECO:0000313" key="2">
    <source>
        <dbReference type="Proteomes" id="UP000623467"/>
    </source>
</evidence>
<name>A0A8H6YQ28_9AGAR</name>
<dbReference type="Proteomes" id="UP000623467">
    <property type="component" value="Unassembled WGS sequence"/>
</dbReference>
<dbReference type="EMBL" id="JACAZH010000007">
    <property type="protein sequence ID" value="KAF7364118.1"/>
    <property type="molecule type" value="Genomic_DNA"/>
</dbReference>
<reference evidence="1" key="1">
    <citation type="submission" date="2020-05" db="EMBL/GenBank/DDBJ databases">
        <title>Mycena genomes resolve the evolution of fungal bioluminescence.</title>
        <authorList>
            <person name="Tsai I.J."/>
        </authorList>
    </citation>
    <scope>NUCLEOTIDE SEQUENCE</scope>
    <source>
        <strain evidence="1">160909Yilan</strain>
    </source>
</reference>
<dbReference type="AlphaFoldDB" id="A0A8H6YQ28"/>
<gene>
    <name evidence="1" type="ORF">MSAN_01070900</name>
</gene>